<protein>
    <recommendedName>
        <fullName evidence="3">Sulfotransferase family protein</fullName>
    </recommendedName>
</protein>
<keyword evidence="2" id="KW-1185">Reference proteome</keyword>
<dbReference type="Gene3D" id="3.40.50.300">
    <property type="entry name" value="P-loop containing nucleotide triphosphate hydrolases"/>
    <property type="match status" value="1"/>
</dbReference>
<dbReference type="Proteomes" id="UP001596516">
    <property type="component" value="Unassembled WGS sequence"/>
</dbReference>
<dbReference type="RefSeq" id="WP_377399963.1">
    <property type="nucleotide sequence ID" value="NZ_JBHTFQ010000002.1"/>
</dbReference>
<evidence type="ECO:0000313" key="1">
    <source>
        <dbReference type="EMBL" id="MFC7703520.1"/>
    </source>
</evidence>
<comment type="caution">
    <text evidence="1">The sequence shown here is derived from an EMBL/GenBank/DDBJ whole genome shotgun (WGS) entry which is preliminary data.</text>
</comment>
<accession>A0ABW2UHM5</accession>
<reference evidence="2" key="1">
    <citation type="journal article" date="2019" name="Int. J. Syst. Evol. Microbiol.">
        <title>The Global Catalogue of Microorganisms (GCM) 10K type strain sequencing project: providing services to taxonomists for standard genome sequencing and annotation.</title>
        <authorList>
            <consortium name="The Broad Institute Genomics Platform"/>
            <consortium name="The Broad Institute Genome Sequencing Center for Infectious Disease"/>
            <person name="Wu L."/>
            <person name="Ma J."/>
        </authorList>
    </citation>
    <scope>NUCLEOTIDE SEQUENCE [LARGE SCALE GENOMIC DNA]</scope>
    <source>
        <strain evidence="2">CGMCC 1.12750</strain>
    </source>
</reference>
<proteinExistence type="predicted"/>
<evidence type="ECO:0000313" key="2">
    <source>
        <dbReference type="Proteomes" id="UP001596516"/>
    </source>
</evidence>
<dbReference type="EMBL" id="JBHTFQ010000002">
    <property type="protein sequence ID" value="MFC7703520.1"/>
    <property type="molecule type" value="Genomic_DNA"/>
</dbReference>
<gene>
    <name evidence="1" type="ORF">ACFQXB_04855</name>
</gene>
<name>A0ABW2UHM5_9RHOB</name>
<dbReference type="SUPFAM" id="SSF52540">
    <property type="entry name" value="P-loop containing nucleoside triphosphate hydrolases"/>
    <property type="match status" value="1"/>
</dbReference>
<evidence type="ECO:0008006" key="3">
    <source>
        <dbReference type="Google" id="ProtNLM"/>
    </source>
</evidence>
<sequence length="240" mass="26750">MMAAIYACYGMPKSGSTLAFEMTLAVLELGGIPQRRLSREAIPGETGANVLPLFRPVYIKAALREIGEAGHPRPIAIRTHGGVWQITADTIAAGQMIGQAVARDPRDLALSLLDSARFGGAWGTRDGQPLATLDDAMEIVRGHVHKFRQWQSQPGFLTLNYEELAFKSHRAVARIAAQLEIEVDPRQVLSRIERRFTQLNKGVSQRWRDEMPPEVANRYYDEFAEFIETWCLPPGLPGRV</sequence>
<organism evidence="1 2">
    <name type="scientific">Plastorhodobacter daqingensis</name>
    <dbReference type="NCBI Taxonomy" id="1387281"/>
    <lineage>
        <taxon>Bacteria</taxon>
        <taxon>Pseudomonadati</taxon>
        <taxon>Pseudomonadota</taxon>
        <taxon>Alphaproteobacteria</taxon>
        <taxon>Rhodobacterales</taxon>
        <taxon>Paracoccaceae</taxon>
        <taxon>Plastorhodobacter</taxon>
    </lineage>
</organism>
<dbReference type="InterPro" id="IPR027417">
    <property type="entry name" value="P-loop_NTPase"/>
</dbReference>